<feature type="transmembrane region" description="Helical" evidence="9">
    <location>
        <begin position="12"/>
        <end position="32"/>
    </location>
</feature>
<evidence type="ECO:0000256" key="3">
    <source>
        <dbReference type="ARBA" id="ARBA00022448"/>
    </source>
</evidence>
<evidence type="ECO:0000259" key="10">
    <source>
        <dbReference type="PROSITE" id="PS50928"/>
    </source>
</evidence>
<keyword evidence="6" id="KW-0029">Amino-acid transport</keyword>
<keyword evidence="12" id="KW-1185">Reference proteome</keyword>
<evidence type="ECO:0000256" key="5">
    <source>
        <dbReference type="ARBA" id="ARBA00022692"/>
    </source>
</evidence>
<evidence type="ECO:0000256" key="8">
    <source>
        <dbReference type="ARBA" id="ARBA00023136"/>
    </source>
</evidence>
<dbReference type="NCBIfam" id="TIGR01726">
    <property type="entry name" value="HEQRo_perm_3TM"/>
    <property type="match status" value="1"/>
</dbReference>
<keyword evidence="4" id="KW-1003">Cell membrane</keyword>
<evidence type="ECO:0000313" key="12">
    <source>
        <dbReference type="Proteomes" id="UP001058739"/>
    </source>
</evidence>
<proteinExistence type="inferred from homology"/>
<keyword evidence="3 9" id="KW-0813">Transport</keyword>
<dbReference type="InterPro" id="IPR010065">
    <property type="entry name" value="AA_ABC_transptr_permease_3TM"/>
</dbReference>
<dbReference type="Proteomes" id="UP001058739">
    <property type="component" value="Chromosome 02"/>
</dbReference>
<sequence>MLTALLDNRRFRSWAGQITLLGGFAAVLVWLVTNTIANLNDRGIRVGFEFLERPANFPISETVLPYNPSDTFLWAYVVGLGNTVAISIAAIILSTVLGLLVGLAGRSKHPLTANLSAIFVTTVRNMPLIVHLLFWYALATTALPAPRQAFNPLPGVFLSLRGLYLPSLGIDHVGLGLVVGVCALLMACLALRHRIGRFLGANGLLTSGRLVLLSILLLAALWFTMRPAVEISFPAMRGFNFSGGFRLSPEFMALMIGLVVYTSAFIGEIIRGGIDAVPTGQWEAARAVGLSERHTLTKIIIPQAMRIIIPPMTSQYLSTIKNTTLALAVGYPELGLVVGTVINQTGQALESIAILLAVYLSLSIVVSLFMNWYNARVALVEAR</sequence>
<evidence type="ECO:0000313" key="11">
    <source>
        <dbReference type="EMBL" id="UWL61761.1"/>
    </source>
</evidence>
<feature type="transmembrane region" description="Helical" evidence="9">
    <location>
        <begin position="73"/>
        <end position="103"/>
    </location>
</feature>
<dbReference type="InterPro" id="IPR043429">
    <property type="entry name" value="ArtM/GltK/GlnP/TcyL/YhdX-like"/>
</dbReference>
<dbReference type="PANTHER" id="PTHR30614">
    <property type="entry name" value="MEMBRANE COMPONENT OF AMINO ACID ABC TRANSPORTER"/>
    <property type="match status" value="1"/>
</dbReference>
<accession>A0ABY5UEP8</accession>
<gene>
    <name evidence="11" type="ORF">NIK97_17925</name>
</gene>
<feature type="transmembrane region" description="Helical" evidence="9">
    <location>
        <begin position="245"/>
        <end position="266"/>
    </location>
</feature>
<keyword evidence="5 9" id="KW-0812">Transmembrane</keyword>
<feature type="transmembrane region" description="Helical" evidence="9">
    <location>
        <begin position="352"/>
        <end position="373"/>
    </location>
</feature>
<feature type="transmembrane region" description="Helical" evidence="9">
    <location>
        <begin position="173"/>
        <end position="191"/>
    </location>
</feature>
<dbReference type="InterPro" id="IPR000515">
    <property type="entry name" value="MetI-like"/>
</dbReference>
<protein>
    <submittedName>
        <fullName evidence="11">ABC transporter permease subunit</fullName>
    </submittedName>
</protein>
<comment type="subcellular location">
    <subcellularLocation>
        <location evidence="1">Cell inner membrane</location>
        <topology evidence="1">Multi-pass membrane protein</topology>
    </subcellularLocation>
    <subcellularLocation>
        <location evidence="9">Cell membrane</location>
        <topology evidence="9">Multi-pass membrane protein</topology>
    </subcellularLocation>
</comment>
<feature type="domain" description="ABC transmembrane type-1" evidence="10">
    <location>
        <begin position="80"/>
        <end position="370"/>
    </location>
</feature>
<evidence type="ECO:0000256" key="9">
    <source>
        <dbReference type="RuleBase" id="RU363032"/>
    </source>
</evidence>
<dbReference type="Pfam" id="PF00528">
    <property type="entry name" value="BPD_transp_1"/>
    <property type="match status" value="1"/>
</dbReference>
<dbReference type="EMBL" id="CP099968">
    <property type="protein sequence ID" value="UWL61761.1"/>
    <property type="molecule type" value="Genomic_DNA"/>
</dbReference>
<dbReference type="RefSeq" id="WP_119039436.1">
    <property type="nucleotide sequence ID" value="NZ_CADEAT010000038.1"/>
</dbReference>
<dbReference type="SUPFAM" id="SSF161098">
    <property type="entry name" value="MetI-like"/>
    <property type="match status" value="2"/>
</dbReference>
<dbReference type="PANTHER" id="PTHR30614:SF37">
    <property type="entry name" value="AMINO-ACID ABC TRANSPORTER PERMEASE PROTEIN YHDX-RELATED"/>
    <property type="match status" value="1"/>
</dbReference>
<evidence type="ECO:0000256" key="1">
    <source>
        <dbReference type="ARBA" id="ARBA00004429"/>
    </source>
</evidence>
<comment type="similarity">
    <text evidence="2">Belongs to the binding-protein-dependent transport system permease family. HisMQ subfamily.</text>
</comment>
<keyword evidence="8 9" id="KW-0472">Membrane</keyword>
<dbReference type="InterPro" id="IPR035906">
    <property type="entry name" value="MetI-like_sf"/>
</dbReference>
<evidence type="ECO:0000256" key="4">
    <source>
        <dbReference type="ARBA" id="ARBA00022475"/>
    </source>
</evidence>
<dbReference type="PROSITE" id="PS50928">
    <property type="entry name" value="ABC_TM1"/>
    <property type="match status" value="1"/>
</dbReference>
<evidence type="ECO:0000256" key="6">
    <source>
        <dbReference type="ARBA" id="ARBA00022970"/>
    </source>
</evidence>
<feature type="transmembrane region" description="Helical" evidence="9">
    <location>
        <begin position="203"/>
        <end position="225"/>
    </location>
</feature>
<organism evidence="11 12">
    <name type="scientific">Brucella pseudintermedia</name>
    <dbReference type="NCBI Taxonomy" id="370111"/>
    <lineage>
        <taxon>Bacteria</taxon>
        <taxon>Pseudomonadati</taxon>
        <taxon>Pseudomonadota</taxon>
        <taxon>Alphaproteobacteria</taxon>
        <taxon>Hyphomicrobiales</taxon>
        <taxon>Brucellaceae</taxon>
        <taxon>Brucella/Ochrobactrum group</taxon>
        <taxon>Brucella</taxon>
    </lineage>
</organism>
<feature type="transmembrane region" description="Helical" evidence="9">
    <location>
        <begin position="115"/>
        <end position="138"/>
    </location>
</feature>
<dbReference type="CDD" id="cd06261">
    <property type="entry name" value="TM_PBP2"/>
    <property type="match status" value="1"/>
</dbReference>
<evidence type="ECO:0000256" key="2">
    <source>
        <dbReference type="ARBA" id="ARBA00010072"/>
    </source>
</evidence>
<name>A0ABY5UEP8_9HYPH</name>
<evidence type="ECO:0000256" key="7">
    <source>
        <dbReference type="ARBA" id="ARBA00022989"/>
    </source>
</evidence>
<dbReference type="Gene3D" id="1.10.3720.10">
    <property type="entry name" value="MetI-like"/>
    <property type="match status" value="2"/>
</dbReference>
<reference evidence="11" key="1">
    <citation type="submission" date="2022-06" db="EMBL/GenBank/DDBJ databases">
        <title>Complete Genome Sequence of Deoxynivalenol-bioadsorption Ochrobactrum pseudintermedium ASAG-D25.</title>
        <authorList>
            <person name="Wang N."/>
        </authorList>
    </citation>
    <scope>NUCLEOTIDE SEQUENCE</scope>
    <source>
        <strain evidence="11">ASAG-D25</strain>
    </source>
</reference>
<keyword evidence="7 9" id="KW-1133">Transmembrane helix</keyword>